<dbReference type="InterPro" id="IPR043129">
    <property type="entry name" value="ATPase_NBD"/>
</dbReference>
<evidence type="ECO:0000313" key="4">
    <source>
        <dbReference type="Proteomes" id="UP001221898"/>
    </source>
</evidence>
<evidence type="ECO:0000313" key="3">
    <source>
        <dbReference type="EMBL" id="KAJ8400101.1"/>
    </source>
</evidence>
<dbReference type="EMBL" id="JAINUG010000079">
    <property type="protein sequence ID" value="KAJ8400101.1"/>
    <property type="molecule type" value="Genomic_DNA"/>
</dbReference>
<comment type="caution">
    <text evidence="3">The sequence shown here is derived from an EMBL/GenBank/DDBJ whole genome shotgun (WGS) entry which is preliminary data.</text>
</comment>
<dbReference type="Gene3D" id="3.30.420.40">
    <property type="match status" value="1"/>
</dbReference>
<gene>
    <name evidence="3" type="ORF">AAFF_G00401400</name>
</gene>
<feature type="domain" description="Hexokinase N-terminal" evidence="2">
    <location>
        <begin position="56"/>
        <end position="83"/>
    </location>
</feature>
<evidence type="ECO:0000256" key="1">
    <source>
        <dbReference type="SAM" id="MobiDB-lite"/>
    </source>
</evidence>
<evidence type="ECO:0000259" key="2">
    <source>
        <dbReference type="Pfam" id="PF00349"/>
    </source>
</evidence>
<dbReference type="Proteomes" id="UP001221898">
    <property type="component" value="Unassembled WGS sequence"/>
</dbReference>
<keyword evidence="4" id="KW-1185">Reference proteome</keyword>
<sequence length="154" mass="16990">MLRNFEIDGLVDQILSEFQLEMEELREVMMRRIHLEMDWGLRVATHDEASISREIEGILLNWTKGFKASGTEGNNVVGLLQEERGAGSGSGLQEADQLEVHRTEDGQGGPVLPCSASQQLKHQLRASDRERFGGQEADVPRPVEIGAAALGPEL</sequence>
<dbReference type="Pfam" id="PF00349">
    <property type="entry name" value="Hexokinase_1"/>
    <property type="match status" value="1"/>
</dbReference>
<dbReference type="GO" id="GO:0016773">
    <property type="term" value="F:phosphotransferase activity, alcohol group as acceptor"/>
    <property type="evidence" value="ECO:0007669"/>
    <property type="project" value="InterPro"/>
</dbReference>
<organism evidence="3 4">
    <name type="scientific">Aldrovandia affinis</name>
    <dbReference type="NCBI Taxonomy" id="143900"/>
    <lineage>
        <taxon>Eukaryota</taxon>
        <taxon>Metazoa</taxon>
        <taxon>Chordata</taxon>
        <taxon>Craniata</taxon>
        <taxon>Vertebrata</taxon>
        <taxon>Euteleostomi</taxon>
        <taxon>Actinopterygii</taxon>
        <taxon>Neopterygii</taxon>
        <taxon>Teleostei</taxon>
        <taxon>Notacanthiformes</taxon>
        <taxon>Halosauridae</taxon>
        <taxon>Aldrovandia</taxon>
    </lineage>
</organism>
<feature type="region of interest" description="Disordered" evidence="1">
    <location>
        <begin position="100"/>
        <end position="125"/>
    </location>
</feature>
<name>A0AAD7SEY2_9TELE</name>
<accession>A0AAD7SEY2</accession>
<dbReference type="AlphaFoldDB" id="A0AAD7SEY2"/>
<protein>
    <recommendedName>
        <fullName evidence="2">Hexokinase N-terminal domain-containing protein</fullName>
    </recommendedName>
</protein>
<proteinExistence type="predicted"/>
<dbReference type="GO" id="GO:0005524">
    <property type="term" value="F:ATP binding"/>
    <property type="evidence" value="ECO:0007669"/>
    <property type="project" value="InterPro"/>
</dbReference>
<dbReference type="GO" id="GO:0005975">
    <property type="term" value="P:carbohydrate metabolic process"/>
    <property type="evidence" value="ECO:0007669"/>
    <property type="project" value="InterPro"/>
</dbReference>
<dbReference type="SUPFAM" id="SSF53067">
    <property type="entry name" value="Actin-like ATPase domain"/>
    <property type="match status" value="1"/>
</dbReference>
<dbReference type="InterPro" id="IPR022672">
    <property type="entry name" value="Hexokinase_N"/>
</dbReference>
<reference evidence="3" key="1">
    <citation type="journal article" date="2023" name="Science">
        <title>Genome structures resolve the early diversification of teleost fishes.</title>
        <authorList>
            <person name="Parey E."/>
            <person name="Louis A."/>
            <person name="Montfort J."/>
            <person name="Bouchez O."/>
            <person name="Roques C."/>
            <person name="Iampietro C."/>
            <person name="Lluch J."/>
            <person name="Castinel A."/>
            <person name="Donnadieu C."/>
            <person name="Desvignes T."/>
            <person name="Floi Bucao C."/>
            <person name="Jouanno E."/>
            <person name="Wen M."/>
            <person name="Mejri S."/>
            <person name="Dirks R."/>
            <person name="Jansen H."/>
            <person name="Henkel C."/>
            <person name="Chen W.J."/>
            <person name="Zahm M."/>
            <person name="Cabau C."/>
            <person name="Klopp C."/>
            <person name="Thompson A.W."/>
            <person name="Robinson-Rechavi M."/>
            <person name="Braasch I."/>
            <person name="Lecointre G."/>
            <person name="Bobe J."/>
            <person name="Postlethwait J.H."/>
            <person name="Berthelot C."/>
            <person name="Roest Crollius H."/>
            <person name="Guiguen Y."/>
        </authorList>
    </citation>
    <scope>NUCLEOTIDE SEQUENCE</scope>
    <source>
        <strain evidence="3">NC1722</strain>
    </source>
</reference>